<dbReference type="Pfam" id="PF13489">
    <property type="entry name" value="Methyltransf_23"/>
    <property type="match status" value="1"/>
</dbReference>
<evidence type="ECO:0000256" key="3">
    <source>
        <dbReference type="ARBA" id="ARBA00022691"/>
    </source>
</evidence>
<dbReference type="EMBL" id="FNBT01000005">
    <property type="protein sequence ID" value="SDF67804.1"/>
    <property type="molecule type" value="Genomic_DNA"/>
</dbReference>
<dbReference type="PANTHER" id="PTHR43464:SF19">
    <property type="entry name" value="UBIQUINONE BIOSYNTHESIS O-METHYLTRANSFERASE, MITOCHONDRIAL"/>
    <property type="match status" value="1"/>
</dbReference>
<dbReference type="Gene3D" id="3.40.50.150">
    <property type="entry name" value="Vaccinia Virus protein VP39"/>
    <property type="match status" value="1"/>
</dbReference>
<dbReference type="OrthoDB" id="9805171at2"/>
<dbReference type="GO" id="GO:0008168">
    <property type="term" value="F:methyltransferase activity"/>
    <property type="evidence" value="ECO:0007669"/>
    <property type="project" value="UniProtKB-KW"/>
</dbReference>
<dbReference type="STRING" id="1550231.SAMN05660662_3038"/>
<dbReference type="AlphaFoldDB" id="A0A1G7N1B4"/>
<evidence type="ECO:0000256" key="1">
    <source>
        <dbReference type="ARBA" id="ARBA00022603"/>
    </source>
</evidence>
<keyword evidence="2 4" id="KW-0808">Transferase</keyword>
<keyword evidence="3" id="KW-0949">S-adenosyl-L-methionine</keyword>
<dbReference type="PANTHER" id="PTHR43464">
    <property type="entry name" value="METHYLTRANSFERASE"/>
    <property type="match status" value="1"/>
</dbReference>
<reference evidence="5" key="1">
    <citation type="submission" date="2016-10" db="EMBL/GenBank/DDBJ databases">
        <authorList>
            <person name="Varghese N."/>
            <person name="Submissions S."/>
        </authorList>
    </citation>
    <scope>NUCLEOTIDE SEQUENCE [LARGE SCALE GENOMIC DNA]</scope>
    <source>
        <strain evidence="5">DSM 44268</strain>
    </source>
</reference>
<dbReference type="InterPro" id="IPR029063">
    <property type="entry name" value="SAM-dependent_MTases_sf"/>
</dbReference>
<protein>
    <submittedName>
        <fullName evidence="4">Methyltransferase domain-containing protein</fullName>
    </submittedName>
</protein>
<dbReference type="RefSeq" id="WP_091768238.1">
    <property type="nucleotide sequence ID" value="NZ_FNBT01000005.1"/>
</dbReference>
<keyword evidence="5" id="KW-1185">Reference proteome</keyword>
<dbReference type="Proteomes" id="UP000199406">
    <property type="component" value="Unassembled WGS sequence"/>
</dbReference>
<evidence type="ECO:0000313" key="4">
    <source>
        <dbReference type="EMBL" id="SDF67804.1"/>
    </source>
</evidence>
<proteinExistence type="predicted"/>
<name>A0A1G7N1B4_9ACTN</name>
<dbReference type="GO" id="GO:0032259">
    <property type="term" value="P:methylation"/>
    <property type="evidence" value="ECO:0007669"/>
    <property type="project" value="UniProtKB-KW"/>
</dbReference>
<evidence type="ECO:0000256" key="2">
    <source>
        <dbReference type="ARBA" id="ARBA00022679"/>
    </source>
</evidence>
<accession>A0A1G7N1B4</accession>
<gene>
    <name evidence="4" type="ORF">SAMN05660662_3038</name>
</gene>
<keyword evidence="1 4" id="KW-0489">Methyltransferase</keyword>
<dbReference type="SUPFAM" id="SSF53335">
    <property type="entry name" value="S-adenosyl-L-methionine-dependent methyltransferases"/>
    <property type="match status" value="1"/>
</dbReference>
<organism evidence="4 5">
    <name type="scientific">Blastococcus aurantiacus</name>
    <dbReference type="NCBI Taxonomy" id="1550231"/>
    <lineage>
        <taxon>Bacteria</taxon>
        <taxon>Bacillati</taxon>
        <taxon>Actinomycetota</taxon>
        <taxon>Actinomycetes</taxon>
        <taxon>Geodermatophilales</taxon>
        <taxon>Geodermatophilaceae</taxon>
        <taxon>Blastococcus</taxon>
    </lineage>
</organism>
<sequence length="238" mass="25154">MNVGGPHGWGAPLYAAVLDATAVGAGTRVLDLGCGAGLFARAAADRGARVTGVDLDPDAVALAAATVPEGTFTVRHAQDPPAGRFDVVAAVQLLMHVADPVAVLHRAGRAGGVVAATAWGRERECDVRVLADAFAPWLGPRRPARGSPVSEPARLRAMAERAGLSVERQAEVVVPFDYADEDELLVPLLASVPARAVARRVDPAILRATVLERLEPYRSEHGGYRLRNLFRVLVARSR</sequence>
<evidence type="ECO:0000313" key="5">
    <source>
        <dbReference type="Proteomes" id="UP000199406"/>
    </source>
</evidence>
<dbReference type="CDD" id="cd02440">
    <property type="entry name" value="AdoMet_MTases"/>
    <property type="match status" value="1"/>
</dbReference>